<dbReference type="PROSITE" id="PS00518">
    <property type="entry name" value="ZF_RING_1"/>
    <property type="match status" value="1"/>
</dbReference>
<keyword evidence="8" id="KW-1185">Reference proteome</keyword>
<evidence type="ECO:0000259" key="6">
    <source>
        <dbReference type="PROSITE" id="PS50145"/>
    </source>
</evidence>
<comment type="caution">
    <text evidence="7">The sequence shown here is derived from an EMBL/GenBank/DDBJ whole genome shotgun (WGS) entry which is preliminary data.</text>
</comment>
<dbReference type="InterPro" id="IPR017907">
    <property type="entry name" value="Znf_RING_CS"/>
</dbReference>
<organism evidence="7 8">
    <name type="scientific">Pocillopora meandrina</name>
    <dbReference type="NCBI Taxonomy" id="46732"/>
    <lineage>
        <taxon>Eukaryota</taxon>
        <taxon>Metazoa</taxon>
        <taxon>Cnidaria</taxon>
        <taxon>Anthozoa</taxon>
        <taxon>Hexacorallia</taxon>
        <taxon>Scleractinia</taxon>
        <taxon>Astrocoeniina</taxon>
        <taxon>Pocilloporidae</taxon>
        <taxon>Pocillopora</taxon>
    </lineage>
</organism>
<evidence type="ECO:0000313" key="7">
    <source>
        <dbReference type="EMBL" id="CAH3170376.1"/>
    </source>
</evidence>
<keyword evidence="2 4" id="KW-0863">Zinc-finger</keyword>
<reference evidence="7 8" key="1">
    <citation type="submission" date="2022-05" db="EMBL/GenBank/DDBJ databases">
        <authorList>
            <consortium name="Genoscope - CEA"/>
            <person name="William W."/>
        </authorList>
    </citation>
    <scope>NUCLEOTIDE SEQUENCE [LARGE SCALE GENOMIC DNA]</scope>
</reference>
<dbReference type="Pfam" id="PF00097">
    <property type="entry name" value="zf-C3HC4"/>
    <property type="match status" value="1"/>
</dbReference>
<feature type="domain" description="TRAF-type" evidence="6">
    <location>
        <begin position="178"/>
        <end position="232"/>
    </location>
</feature>
<dbReference type="InterPro" id="IPR013083">
    <property type="entry name" value="Znf_RING/FYVE/PHD"/>
</dbReference>
<evidence type="ECO:0000256" key="3">
    <source>
        <dbReference type="ARBA" id="ARBA00022833"/>
    </source>
</evidence>
<dbReference type="AlphaFoldDB" id="A0AAU9Y523"/>
<keyword evidence="3 4" id="KW-0862">Zinc</keyword>
<proteinExistence type="predicted"/>
<dbReference type="PANTHER" id="PTHR10131">
    <property type="entry name" value="TNF RECEPTOR ASSOCIATED FACTOR"/>
    <property type="match status" value="1"/>
</dbReference>
<dbReference type="Gene3D" id="3.30.40.10">
    <property type="entry name" value="Zinc/RING finger domain, C3HC4 (zinc finger)"/>
    <property type="match status" value="3"/>
</dbReference>
<dbReference type="InterPro" id="IPR001293">
    <property type="entry name" value="Znf_TRAF"/>
</dbReference>
<evidence type="ECO:0000313" key="8">
    <source>
        <dbReference type="Proteomes" id="UP001159428"/>
    </source>
</evidence>
<name>A0AAU9Y523_9CNID</name>
<feature type="domain" description="RING-type" evidence="5">
    <location>
        <begin position="28"/>
        <end position="55"/>
    </location>
</feature>
<dbReference type="SUPFAM" id="SSF49599">
    <property type="entry name" value="TRAF domain-like"/>
    <property type="match status" value="1"/>
</dbReference>
<evidence type="ECO:0000256" key="2">
    <source>
        <dbReference type="ARBA" id="ARBA00022771"/>
    </source>
</evidence>
<evidence type="ECO:0000256" key="1">
    <source>
        <dbReference type="ARBA" id="ARBA00022723"/>
    </source>
</evidence>
<dbReference type="PROSITE" id="PS50089">
    <property type="entry name" value="ZF_RING_2"/>
    <property type="match status" value="1"/>
</dbReference>
<feature type="zinc finger region" description="TRAF-type" evidence="4">
    <location>
        <begin position="178"/>
        <end position="232"/>
    </location>
</feature>
<keyword evidence="1 4" id="KW-0479">Metal-binding</keyword>
<evidence type="ECO:0008006" key="9">
    <source>
        <dbReference type="Google" id="ProtNLM"/>
    </source>
</evidence>
<dbReference type="GO" id="GO:0031625">
    <property type="term" value="F:ubiquitin protein ligase binding"/>
    <property type="evidence" value="ECO:0007669"/>
    <property type="project" value="TreeGrafter"/>
</dbReference>
<evidence type="ECO:0000256" key="4">
    <source>
        <dbReference type="PROSITE-ProRule" id="PRU00207"/>
    </source>
</evidence>
<dbReference type="PROSITE" id="PS50145">
    <property type="entry name" value="ZF_TRAF"/>
    <property type="match status" value="1"/>
</dbReference>
<dbReference type="InterPro" id="IPR001841">
    <property type="entry name" value="Znf_RING"/>
</dbReference>
<dbReference type="GO" id="GO:0008270">
    <property type="term" value="F:zinc ion binding"/>
    <property type="evidence" value="ECO:0007669"/>
    <property type="project" value="UniProtKB-KW"/>
</dbReference>
<gene>
    <name evidence="7" type="ORF">PMEA_00014067</name>
</gene>
<dbReference type="Pfam" id="PF02176">
    <property type="entry name" value="zf-TRAF"/>
    <property type="match status" value="1"/>
</dbReference>
<evidence type="ECO:0000259" key="5">
    <source>
        <dbReference type="PROSITE" id="PS50089"/>
    </source>
</evidence>
<accession>A0AAU9Y523</accession>
<dbReference type="PANTHER" id="PTHR10131:SF94">
    <property type="entry name" value="TNF RECEPTOR-ASSOCIATED FACTOR 4"/>
    <property type="match status" value="1"/>
</dbReference>
<dbReference type="InterPro" id="IPR018957">
    <property type="entry name" value="Znf_C3HC4_RING-type"/>
</dbReference>
<dbReference type="Proteomes" id="UP001159428">
    <property type="component" value="Unassembled WGS sequence"/>
</dbReference>
<dbReference type="EMBL" id="CALNXJ010000245">
    <property type="protein sequence ID" value="CAH3170376.1"/>
    <property type="molecule type" value="Genomic_DNA"/>
</dbReference>
<dbReference type="SUPFAM" id="SSF57850">
    <property type="entry name" value="RING/U-box"/>
    <property type="match status" value="1"/>
</dbReference>
<sequence length="268" mass="31162">MAESTTDEHRPEGYDEDFVEAVDEDLQCLICHLPLKEPIQTRCGHRFCKDCLEEYIRRYKFVTIDNKTFKVRVQLKVLRRIFAEDIEVGSPIENITPNINAILSVLIFNYLKFSSYFPTTNRHRREGQSIICPADRQSLDQDRDVFPDKATERKILSFIIKCPSDGCGWTGELRNKEVHLESCSFMLLVCDHFSCGAKVQRKHLEQHQLSECPWRILYCEYCSEPHPECQMQDHIQKCSGFPVTCPNSCGLSIPRRMVRLLISFAYSV</sequence>
<dbReference type="GO" id="GO:0043122">
    <property type="term" value="P:regulation of canonical NF-kappaB signal transduction"/>
    <property type="evidence" value="ECO:0007669"/>
    <property type="project" value="TreeGrafter"/>
</dbReference>
<protein>
    <recommendedName>
        <fullName evidence="9">TRAF-type domain-containing protein</fullName>
    </recommendedName>
</protein>
<dbReference type="GO" id="GO:0005164">
    <property type="term" value="F:tumor necrosis factor receptor binding"/>
    <property type="evidence" value="ECO:0007669"/>
    <property type="project" value="TreeGrafter"/>
</dbReference>